<sequence length="62" mass="7356">MIITVGEFKRLLDAYDDSLELSFSGLEYHRLKQKGDAHLEVEFEEKVFKDKQGHTRVHDDKY</sequence>
<evidence type="ECO:0000313" key="1">
    <source>
        <dbReference type="EMBL" id="XCJ79320.1"/>
    </source>
</evidence>
<accession>A0AB74UC61</accession>
<dbReference type="EMBL" id="CP159578">
    <property type="protein sequence ID" value="XCJ79320.1"/>
    <property type="molecule type" value="Genomic_DNA"/>
</dbReference>
<dbReference type="AlphaFoldDB" id="A0AB74UC61"/>
<proteinExistence type="predicted"/>
<gene>
    <name evidence="1" type="ORF">ABV408_18045</name>
</gene>
<organism evidence="1">
    <name type="scientific">Salinicola endophyticus</name>
    <dbReference type="NCBI Taxonomy" id="1949083"/>
    <lineage>
        <taxon>Bacteria</taxon>
        <taxon>Pseudomonadati</taxon>
        <taxon>Pseudomonadota</taxon>
        <taxon>Gammaproteobacteria</taxon>
        <taxon>Oceanospirillales</taxon>
        <taxon>Halomonadaceae</taxon>
        <taxon>Salinicola</taxon>
    </lineage>
</organism>
<reference evidence="1" key="1">
    <citation type="submission" date="2024-06" db="EMBL/GenBank/DDBJ databases">
        <title>Complete genome of Salinicola endophyticus HNIBRBA4755.</title>
        <authorList>
            <person name="Shin S.Y."/>
            <person name="Kang H."/>
            <person name="Song J."/>
        </authorList>
    </citation>
    <scope>NUCLEOTIDE SEQUENCE</scope>
    <source>
        <strain evidence="1">HNIBRBA4755</strain>
    </source>
</reference>
<name>A0AB74UC61_9GAMM</name>
<dbReference type="RefSeq" id="WP_035475128.1">
    <property type="nucleotide sequence ID" value="NZ_CP159578.1"/>
</dbReference>
<protein>
    <submittedName>
        <fullName evidence="1">Uncharacterized protein</fullName>
    </submittedName>
</protein>